<dbReference type="InterPro" id="IPR051063">
    <property type="entry name" value="PDI"/>
</dbReference>
<evidence type="ECO:0000256" key="2">
    <source>
        <dbReference type="SAM" id="Phobius"/>
    </source>
</evidence>
<dbReference type="Pfam" id="PF00085">
    <property type="entry name" value="Thioredoxin"/>
    <property type="match status" value="1"/>
</dbReference>
<dbReference type="EMBL" id="MK500346">
    <property type="protein sequence ID" value="QBK87257.1"/>
    <property type="molecule type" value="Genomic_DNA"/>
</dbReference>
<sequence length="151" mass="17249">MDFLDSMDNTQKIVLGIAVVTLVIAVVYFFCKKKDERMVAVNQPEPKQEEAQPQKLDEEDKVLVMFFAPWCGHCQNMSPAWDEFTQNFDGYNGIKILKINGEENQQLSQLHDIKGFPVIKYCPKGLQNPEGIMYEGDRSVNSLAQFLQQNA</sequence>
<dbReference type="InterPro" id="IPR036249">
    <property type="entry name" value="Thioredoxin-like_sf"/>
</dbReference>
<feature type="transmembrane region" description="Helical" evidence="2">
    <location>
        <begin position="12"/>
        <end position="31"/>
    </location>
</feature>
<feature type="domain" description="Thioredoxin" evidence="3">
    <location>
        <begin position="39"/>
        <end position="151"/>
    </location>
</feature>
<dbReference type="InterPro" id="IPR013766">
    <property type="entry name" value="Thioredoxin_domain"/>
</dbReference>
<gene>
    <name evidence="4" type="ORF">LCMAC201_01590</name>
</gene>
<reference evidence="4" key="1">
    <citation type="journal article" date="2019" name="MBio">
        <title>Virus Genomes from Deep Sea Sediments Expand the Ocean Megavirome and Support Independent Origins of Viral Gigantism.</title>
        <authorList>
            <person name="Backstrom D."/>
            <person name="Yutin N."/>
            <person name="Jorgensen S.L."/>
            <person name="Dharamshi J."/>
            <person name="Homa F."/>
            <person name="Zaremba-Niedwiedzka K."/>
            <person name="Spang A."/>
            <person name="Wolf Y.I."/>
            <person name="Koonin E.V."/>
            <person name="Ettema T.J."/>
        </authorList>
    </citation>
    <scope>NUCLEOTIDE SEQUENCE</scope>
</reference>
<dbReference type="CDD" id="cd02961">
    <property type="entry name" value="PDI_a_family"/>
    <property type="match status" value="1"/>
</dbReference>
<dbReference type="PANTHER" id="PTHR45672">
    <property type="entry name" value="PROTEIN DISULFIDE-ISOMERASE C17H9.14C-RELATED"/>
    <property type="match status" value="1"/>
</dbReference>
<proteinExistence type="inferred from homology"/>
<dbReference type="GO" id="GO:0006457">
    <property type="term" value="P:protein folding"/>
    <property type="evidence" value="ECO:0007669"/>
    <property type="project" value="TreeGrafter"/>
</dbReference>
<dbReference type="PROSITE" id="PS00194">
    <property type="entry name" value="THIOREDOXIN_1"/>
    <property type="match status" value="1"/>
</dbReference>
<dbReference type="GO" id="GO:0003756">
    <property type="term" value="F:protein disulfide isomerase activity"/>
    <property type="evidence" value="ECO:0007669"/>
    <property type="project" value="TreeGrafter"/>
</dbReference>
<dbReference type="InterPro" id="IPR017937">
    <property type="entry name" value="Thioredoxin_CS"/>
</dbReference>
<protein>
    <submittedName>
        <fullName evidence="4">Thioredoxin</fullName>
    </submittedName>
</protein>
<dbReference type="PANTHER" id="PTHR45672:SF11">
    <property type="entry name" value="PROTEIN DISULFIDE-ISOMERASE C17H9.14C"/>
    <property type="match status" value="1"/>
</dbReference>
<keyword evidence="2" id="KW-0472">Membrane</keyword>
<comment type="similarity">
    <text evidence="1">Belongs to the protein disulfide isomerase family.</text>
</comment>
<evidence type="ECO:0000256" key="1">
    <source>
        <dbReference type="ARBA" id="ARBA00006347"/>
    </source>
</evidence>
<organism evidence="4">
    <name type="scientific">Marseillevirus LCMAC201</name>
    <dbReference type="NCBI Taxonomy" id="2506605"/>
    <lineage>
        <taxon>Viruses</taxon>
        <taxon>Varidnaviria</taxon>
        <taxon>Bamfordvirae</taxon>
        <taxon>Nucleocytoviricota</taxon>
        <taxon>Megaviricetes</taxon>
        <taxon>Pimascovirales</taxon>
        <taxon>Pimascovirales incertae sedis</taxon>
        <taxon>Marseilleviridae</taxon>
    </lineage>
</organism>
<dbReference type="PROSITE" id="PS51352">
    <property type="entry name" value="THIOREDOXIN_2"/>
    <property type="match status" value="1"/>
</dbReference>
<dbReference type="Gene3D" id="3.40.30.10">
    <property type="entry name" value="Glutaredoxin"/>
    <property type="match status" value="1"/>
</dbReference>
<name>A0A481YWK3_9VIRU</name>
<keyword evidence="2" id="KW-0812">Transmembrane</keyword>
<keyword evidence="2" id="KW-1133">Transmembrane helix</keyword>
<evidence type="ECO:0000313" key="4">
    <source>
        <dbReference type="EMBL" id="QBK87257.1"/>
    </source>
</evidence>
<accession>A0A481YWK3</accession>
<evidence type="ECO:0000259" key="3">
    <source>
        <dbReference type="PROSITE" id="PS51352"/>
    </source>
</evidence>
<dbReference type="SUPFAM" id="SSF52833">
    <property type="entry name" value="Thioredoxin-like"/>
    <property type="match status" value="1"/>
</dbReference>